<proteinExistence type="predicted"/>
<accession>A0A9P0APN6</accession>
<evidence type="ECO:0000313" key="1">
    <source>
        <dbReference type="EMBL" id="CAH0395361.1"/>
    </source>
</evidence>
<keyword evidence="2" id="KW-1185">Reference proteome</keyword>
<name>A0A9P0APN6_BEMTA</name>
<dbReference type="EMBL" id="OU963870">
    <property type="protein sequence ID" value="CAH0395361.1"/>
    <property type="molecule type" value="Genomic_DNA"/>
</dbReference>
<reference evidence="1" key="1">
    <citation type="submission" date="2021-12" db="EMBL/GenBank/DDBJ databases">
        <authorList>
            <person name="King R."/>
        </authorList>
    </citation>
    <scope>NUCLEOTIDE SEQUENCE</scope>
</reference>
<dbReference type="KEGG" id="btab:109031757"/>
<evidence type="ECO:0000313" key="2">
    <source>
        <dbReference type="Proteomes" id="UP001152759"/>
    </source>
</evidence>
<gene>
    <name evidence="1" type="ORF">BEMITA_LOCUS13553</name>
</gene>
<sequence length="665" mass="75060">MTMPPNLAMIRSVTAASVFKTCNHLKHLKLLPSTTLNPISKQSFHIASNSCSDKKGHYYDPFAPGGKELALEIKSTDDQLLKNLEHVNSVEDILSLVRRHLSVMNASHKSHAILALFKKYKNNLTSLSKEEIVQQTEFKNLCNASVSHLRLMELSDQINWLKCLSYFRVPANTRIMQVLLNLISKQVNHLSIQEIVYIDFLLSHQDKCPLVDALQIALPIVFEVKVEREMDSSNLEYLRECLQYASSKSVSKSCFNFLVSLLSAYDRDIPPKVAASILRSLCAWPEHQKAHAILLLRVMDITAVSAHEFDISAIIGLLSGVLKKAEQHEAYRHAIFIDEFIKQMPNVSSRVLWQTAITLFTKLTKVDFSSPSMADFMCRKIEENAEAFLNTGLGAEMKVIHSLSRYSNLKPKSWDAIETMVLDKFRKHLNDDTLYWPKICLYLAILDCWPAEIYLKAADENVLKIFGPKEEADNRTKKSYQTLIDLHQAVHLLYPGNLDWSLPKPIFEKASASVLADLQSSVEPLPPLLPALAKGLGGQEYIHNNVLTQHLHFIDHVIIMRKGGYPTAVPSNSSKHKLTYLQDISVPSESLIVGVLAIKPSLCSFNGQVMSGEKALYIRTLEAMGIAVVPVFLSKWDSLLEHEKIPYLMQLLRNKTEDYEAMALL</sequence>
<dbReference type="AlphaFoldDB" id="A0A9P0APN6"/>
<protein>
    <recommendedName>
        <fullName evidence="3">RAP domain-containing protein</fullName>
    </recommendedName>
</protein>
<dbReference type="Proteomes" id="UP001152759">
    <property type="component" value="Chromosome 9"/>
</dbReference>
<evidence type="ECO:0008006" key="3">
    <source>
        <dbReference type="Google" id="ProtNLM"/>
    </source>
</evidence>
<organism evidence="1 2">
    <name type="scientific">Bemisia tabaci</name>
    <name type="common">Sweetpotato whitefly</name>
    <name type="synonym">Aleurodes tabaci</name>
    <dbReference type="NCBI Taxonomy" id="7038"/>
    <lineage>
        <taxon>Eukaryota</taxon>
        <taxon>Metazoa</taxon>
        <taxon>Ecdysozoa</taxon>
        <taxon>Arthropoda</taxon>
        <taxon>Hexapoda</taxon>
        <taxon>Insecta</taxon>
        <taxon>Pterygota</taxon>
        <taxon>Neoptera</taxon>
        <taxon>Paraneoptera</taxon>
        <taxon>Hemiptera</taxon>
        <taxon>Sternorrhyncha</taxon>
        <taxon>Aleyrodoidea</taxon>
        <taxon>Aleyrodidae</taxon>
        <taxon>Aleyrodinae</taxon>
        <taxon>Bemisia</taxon>
    </lineage>
</organism>